<dbReference type="Proteomes" id="UP000814128">
    <property type="component" value="Unassembled WGS sequence"/>
</dbReference>
<dbReference type="EMBL" id="MU273943">
    <property type="protein sequence ID" value="KAI0027284.1"/>
    <property type="molecule type" value="Genomic_DNA"/>
</dbReference>
<comment type="caution">
    <text evidence="1">The sequence shown here is derived from an EMBL/GenBank/DDBJ whole genome shotgun (WGS) entry which is preliminary data.</text>
</comment>
<accession>A0ACB8Q6I2</accession>
<protein>
    <submittedName>
        <fullName evidence="1">Uncharacterized protein</fullName>
    </submittedName>
</protein>
<evidence type="ECO:0000313" key="2">
    <source>
        <dbReference type="Proteomes" id="UP000814128"/>
    </source>
</evidence>
<gene>
    <name evidence="1" type="ORF">K488DRAFT_91050</name>
</gene>
<evidence type="ECO:0000313" key="1">
    <source>
        <dbReference type="EMBL" id="KAI0027284.1"/>
    </source>
</evidence>
<keyword evidence="2" id="KW-1185">Reference proteome</keyword>
<reference evidence="1" key="1">
    <citation type="submission" date="2021-02" db="EMBL/GenBank/DDBJ databases">
        <authorList>
            <consortium name="DOE Joint Genome Institute"/>
            <person name="Ahrendt S."/>
            <person name="Looney B.P."/>
            <person name="Miyauchi S."/>
            <person name="Morin E."/>
            <person name="Drula E."/>
            <person name="Courty P.E."/>
            <person name="Chicoki N."/>
            <person name="Fauchery L."/>
            <person name="Kohler A."/>
            <person name="Kuo A."/>
            <person name="Labutti K."/>
            <person name="Pangilinan J."/>
            <person name="Lipzen A."/>
            <person name="Riley R."/>
            <person name="Andreopoulos W."/>
            <person name="He G."/>
            <person name="Johnson J."/>
            <person name="Barry K.W."/>
            <person name="Grigoriev I.V."/>
            <person name="Nagy L."/>
            <person name="Hibbett D."/>
            <person name="Henrissat B."/>
            <person name="Matheny P.B."/>
            <person name="Labbe J."/>
            <person name="Martin F."/>
        </authorList>
    </citation>
    <scope>NUCLEOTIDE SEQUENCE</scope>
    <source>
        <strain evidence="1">EC-137</strain>
    </source>
</reference>
<name>A0ACB8Q6I2_9AGAM</name>
<sequence>MPKIPLILLAAVARSPTDTAEVLAELHFSIIEHLHHVNIHPVSVSVDGTESERKLQRLIEARAHSILPICVANNEPSCILRLDIPCLYKMPFIRTQDSKHGQKTMCNQLLSGSCALALGNYPIYPSMLCDFADHPLFARVIHRFMFMGRYAYTEWHLHRQTSNEHPAHLTRII</sequence>
<organism evidence="1 2">
    <name type="scientific">Vararia minispora EC-137</name>
    <dbReference type="NCBI Taxonomy" id="1314806"/>
    <lineage>
        <taxon>Eukaryota</taxon>
        <taxon>Fungi</taxon>
        <taxon>Dikarya</taxon>
        <taxon>Basidiomycota</taxon>
        <taxon>Agaricomycotina</taxon>
        <taxon>Agaricomycetes</taxon>
        <taxon>Russulales</taxon>
        <taxon>Lachnocladiaceae</taxon>
        <taxon>Vararia</taxon>
    </lineage>
</organism>
<reference evidence="1" key="2">
    <citation type="journal article" date="2022" name="New Phytol.">
        <title>Evolutionary transition to the ectomycorrhizal habit in the genomes of a hyperdiverse lineage of mushroom-forming fungi.</title>
        <authorList>
            <person name="Looney B."/>
            <person name="Miyauchi S."/>
            <person name="Morin E."/>
            <person name="Drula E."/>
            <person name="Courty P.E."/>
            <person name="Kohler A."/>
            <person name="Kuo A."/>
            <person name="LaButti K."/>
            <person name="Pangilinan J."/>
            <person name="Lipzen A."/>
            <person name="Riley R."/>
            <person name="Andreopoulos W."/>
            <person name="He G."/>
            <person name="Johnson J."/>
            <person name="Nolan M."/>
            <person name="Tritt A."/>
            <person name="Barry K.W."/>
            <person name="Grigoriev I.V."/>
            <person name="Nagy L.G."/>
            <person name="Hibbett D."/>
            <person name="Henrissat B."/>
            <person name="Matheny P.B."/>
            <person name="Labbe J."/>
            <person name="Martin F.M."/>
        </authorList>
    </citation>
    <scope>NUCLEOTIDE SEQUENCE</scope>
    <source>
        <strain evidence="1">EC-137</strain>
    </source>
</reference>
<proteinExistence type="predicted"/>